<dbReference type="Gene3D" id="3.30.420.10">
    <property type="entry name" value="Ribonuclease H-like superfamily/Ribonuclease H"/>
    <property type="match status" value="1"/>
</dbReference>
<evidence type="ECO:0000259" key="1">
    <source>
        <dbReference type="Pfam" id="PF13358"/>
    </source>
</evidence>
<dbReference type="BioCyc" id="MMAZ1236903:G139K-2125-MONOMER"/>
<organism evidence="2 3">
    <name type="scientific">Methanosarcina mazei Tuc01</name>
    <dbReference type="NCBI Taxonomy" id="1236903"/>
    <lineage>
        <taxon>Archaea</taxon>
        <taxon>Methanobacteriati</taxon>
        <taxon>Methanobacteriota</taxon>
        <taxon>Stenosarchaea group</taxon>
        <taxon>Methanomicrobia</taxon>
        <taxon>Methanosarcinales</taxon>
        <taxon>Methanosarcinaceae</taxon>
        <taxon>Methanosarcina</taxon>
    </lineage>
</organism>
<dbReference type="InterPro" id="IPR038717">
    <property type="entry name" value="Tc1-like_DDE_dom"/>
</dbReference>
<name>M1QKP1_METMZ</name>
<evidence type="ECO:0000313" key="3">
    <source>
        <dbReference type="Proteomes" id="UP000011718"/>
    </source>
</evidence>
<dbReference type="Proteomes" id="UP000011718">
    <property type="component" value="Chromosome"/>
</dbReference>
<evidence type="ECO:0000313" key="2">
    <source>
        <dbReference type="EMBL" id="AGF97544.1"/>
    </source>
</evidence>
<gene>
    <name evidence="2" type="ORF">MmTuc01_2218</name>
</gene>
<feature type="domain" description="Tc1-like transposase DDE" evidence="1">
    <location>
        <begin position="16"/>
        <end position="156"/>
    </location>
</feature>
<reference evidence="2 3" key="1">
    <citation type="journal article" date="2013" name="Genome Announc.">
        <title>Complete Genome of a Methanosarcina mazei Strain Isolated from Sediment Samples from an Amazonian Flooded Area.</title>
        <authorList>
            <person name="Assis das Gracas D."/>
            <person name="Thiago Juca Ramos R."/>
            <person name="Vieira Araujo A.C."/>
            <person name="Zahlouth R."/>
            <person name="Ribeiro Carneiro A."/>
            <person name="Souza Lopes T."/>
            <person name="Azevedo Barauna R."/>
            <person name="Azevedo V."/>
            <person name="Cruz Schneider M.P."/>
            <person name="Pellizari V.H."/>
            <person name="Silva A."/>
        </authorList>
    </citation>
    <scope>NUCLEOTIDE SEQUENCE [LARGE SCALE GENOMIC DNA]</scope>
    <source>
        <strain evidence="2 3">Tuc01</strain>
    </source>
</reference>
<dbReference type="AlphaFoldDB" id="M1QKP1"/>
<dbReference type="NCBIfam" id="NF033545">
    <property type="entry name" value="transpos_IS630"/>
    <property type="match status" value="1"/>
</dbReference>
<dbReference type="GO" id="GO:0003676">
    <property type="term" value="F:nucleic acid binding"/>
    <property type="evidence" value="ECO:0007669"/>
    <property type="project" value="InterPro"/>
</dbReference>
<sequence>MLKSKKRLLNPDYLFVTQDESSFYLDSNRSKCWAKKGSKPIKFISGSKTKINIGGFYTENRDFYWYDLGIKKNTDSFLKSLIKLKKDIGRKIFLLLDRATWHKSKKAREFFQNNKYWLQILLFPPATPDRNPTEYCWKTTREELTSIKSFKNLKVLKEELDEFWEKHVFTHKPVLFVVLQWFIMAIIPIPNKVLEKSTLVDINAQIVVVHTKKIIAFGKI</sequence>
<dbReference type="EMBL" id="CP004144">
    <property type="protein sequence ID" value="AGF97544.1"/>
    <property type="molecule type" value="Genomic_DNA"/>
</dbReference>
<dbReference type="InterPro" id="IPR036397">
    <property type="entry name" value="RNaseH_sf"/>
</dbReference>
<dbReference type="HOGENOM" id="CLU_109225_0_0_2"/>
<accession>M1QKP1</accession>
<proteinExistence type="predicted"/>
<dbReference type="InterPro" id="IPR047655">
    <property type="entry name" value="Transpos_IS630-like"/>
</dbReference>
<dbReference type="KEGG" id="mmaz:MmTuc01_2218"/>
<dbReference type="Pfam" id="PF13358">
    <property type="entry name" value="DDE_3"/>
    <property type="match status" value="1"/>
</dbReference>
<protein>
    <submittedName>
        <fullName evidence="2">Transposase</fullName>
    </submittedName>
</protein>